<feature type="non-terminal residue" evidence="2">
    <location>
        <position position="1"/>
    </location>
</feature>
<dbReference type="GO" id="GO:0034464">
    <property type="term" value="C:BBSome"/>
    <property type="evidence" value="ECO:0007669"/>
    <property type="project" value="InterPro"/>
</dbReference>
<name>V4AUG7_LOTGI</name>
<dbReference type="Pfam" id="PF14727">
    <property type="entry name" value="PHTB1_N"/>
    <property type="match status" value="1"/>
</dbReference>
<dbReference type="GO" id="GO:0016020">
    <property type="term" value="C:membrane"/>
    <property type="evidence" value="ECO:0007669"/>
    <property type="project" value="TreeGrafter"/>
</dbReference>
<dbReference type="InterPro" id="IPR028073">
    <property type="entry name" value="PHTB1_N_dom"/>
</dbReference>
<evidence type="ECO:0000259" key="1">
    <source>
        <dbReference type="Pfam" id="PF14727"/>
    </source>
</evidence>
<dbReference type="InterPro" id="IPR026511">
    <property type="entry name" value="PTHB1"/>
</dbReference>
<sequence>KIIIGSFHGILRIYNPHPKKTESGWSGFKTEDVIVEQAFQQPILQVEVGKFSSVTESNQLAVLHPRKLAVYSIKGEAILFYNINAANDVEIPGEETNIPSITAR</sequence>
<dbReference type="RefSeq" id="XP_009048361.1">
    <property type="nucleotide sequence ID" value="XM_009050113.1"/>
</dbReference>
<dbReference type="GO" id="GO:0060271">
    <property type="term" value="P:cilium assembly"/>
    <property type="evidence" value="ECO:0007669"/>
    <property type="project" value="TreeGrafter"/>
</dbReference>
<dbReference type="OMA" id="CGVHESF"/>
<reference evidence="2 3" key="1">
    <citation type="journal article" date="2013" name="Nature">
        <title>Insights into bilaterian evolution from three spiralian genomes.</title>
        <authorList>
            <person name="Simakov O."/>
            <person name="Marletaz F."/>
            <person name="Cho S.J."/>
            <person name="Edsinger-Gonzales E."/>
            <person name="Havlak P."/>
            <person name="Hellsten U."/>
            <person name="Kuo D.H."/>
            <person name="Larsson T."/>
            <person name="Lv J."/>
            <person name="Arendt D."/>
            <person name="Savage R."/>
            <person name="Osoegawa K."/>
            <person name="de Jong P."/>
            <person name="Grimwood J."/>
            <person name="Chapman J.A."/>
            <person name="Shapiro H."/>
            <person name="Aerts A."/>
            <person name="Otillar R.P."/>
            <person name="Terry A.Y."/>
            <person name="Boore J.L."/>
            <person name="Grigoriev I.V."/>
            <person name="Lindberg D.R."/>
            <person name="Seaver E.C."/>
            <person name="Weisblat D.A."/>
            <person name="Putnam N.H."/>
            <person name="Rokhsar D.S."/>
        </authorList>
    </citation>
    <scope>NUCLEOTIDE SEQUENCE [LARGE SCALE GENOMIC DNA]</scope>
</reference>
<accession>V4AUG7</accession>
<dbReference type="KEGG" id="lgi:LOTGIDRAFT_176459"/>
<keyword evidence="3" id="KW-1185">Reference proteome</keyword>
<feature type="domain" description="PTHB1 N-terminal" evidence="1">
    <location>
        <begin position="1"/>
        <end position="77"/>
    </location>
</feature>
<evidence type="ECO:0000313" key="2">
    <source>
        <dbReference type="EMBL" id="ESP00953.1"/>
    </source>
</evidence>
<feature type="non-terminal residue" evidence="2">
    <location>
        <position position="104"/>
    </location>
</feature>
<dbReference type="STRING" id="225164.V4AUG7"/>
<dbReference type="PANTHER" id="PTHR20991:SF0">
    <property type="entry name" value="PROTEIN PTHB1"/>
    <property type="match status" value="1"/>
</dbReference>
<organism evidence="2 3">
    <name type="scientific">Lottia gigantea</name>
    <name type="common">Giant owl limpet</name>
    <dbReference type="NCBI Taxonomy" id="225164"/>
    <lineage>
        <taxon>Eukaryota</taxon>
        <taxon>Metazoa</taxon>
        <taxon>Spiralia</taxon>
        <taxon>Lophotrochozoa</taxon>
        <taxon>Mollusca</taxon>
        <taxon>Gastropoda</taxon>
        <taxon>Patellogastropoda</taxon>
        <taxon>Lottioidea</taxon>
        <taxon>Lottiidae</taxon>
        <taxon>Lottia</taxon>
    </lineage>
</organism>
<gene>
    <name evidence="2" type="ORF">LOTGIDRAFT_176459</name>
</gene>
<dbReference type="Proteomes" id="UP000030746">
    <property type="component" value="Unassembled WGS sequence"/>
</dbReference>
<dbReference type="EMBL" id="KB200596">
    <property type="protein sequence ID" value="ESP00953.1"/>
    <property type="molecule type" value="Genomic_DNA"/>
</dbReference>
<dbReference type="PANTHER" id="PTHR20991">
    <property type="entry name" value="PARATHYROID HORMONE-RESPONSIVE B1 GENE"/>
    <property type="match status" value="1"/>
</dbReference>
<dbReference type="OrthoDB" id="10262646at2759"/>
<proteinExistence type="predicted"/>
<dbReference type="CTD" id="20243778"/>
<dbReference type="AlphaFoldDB" id="V4AUG7"/>
<dbReference type="HOGENOM" id="CLU_2256765_0_0_1"/>
<evidence type="ECO:0000313" key="3">
    <source>
        <dbReference type="Proteomes" id="UP000030746"/>
    </source>
</evidence>
<protein>
    <recommendedName>
        <fullName evidence="1">PTHB1 N-terminal domain-containing protein</fullName>
    </recommendedName>
</protein>
<dbReference type="GeneID" id="20243778"/>